<sequence length="325" mass="38164">MDTYANMLLIAIPIFFVSALLEALYGNWINDQKHNFMDTVSSLTSGITNLLYDLLGLGIILVSYSFLYEYLMIFKIEETILLYLIAFVCVDFASYCHHFLKHSINIFWNQHVIHHSSEEFNLACALRQSITNNLGIGIFFLIPAALFGVPPKVISILAPLHLFGQFWYHTRHIGKLGFLEYIIVTPSQHRVHHAINPQYIDKNLGAIFCVWDRIFGTFQEELDEVPCVFGTLKPVRTWNPVLINFQHLWGLMQDAWNTKKWNDKLKLWFMPTGWRPEDVLSKFPRKTITNVFSQKKYSPEYDWRHKLMAVFQLIWIDIIVFMFLY</sequence>
<evidence type="ECO:0000256" key="6">
    <source>
        <dbReference type="ARBA" id="ARBA00023136"/>
    </source>
</evidence>
<dbReference type="InterPro" id="IPR051689">
    <property type="entry name" value="Sterol_desaturase/TMEM195"/>
</dbReference>
<dbReference type="GO" id="GO:0005506">
    <property type="term" value="F:iron ion binding"/>
    <property type="evidence" value="ECO:0007669"/>
    <property type="project" value="InterPro"/>
</dbReference>
<name>A0A382DKB7_9ZZZZ</name>
<dbReference type="EMBL" id="UINC01039664">
    <property type="protein sequence ID" value="SVB38472.1"/>
    <property type="molecule type" value="Genomic_DNA"/>
</dbReference>
<dbReference type="GO" id="GO:0016020">
    <property type="term" value="C:membrane"/>
    <property type="evidence" value="ECO:0007669"/>
    <property type="project" value="GOC"/>
</dbReference>
<dbReference type="GO" id="GO:0005783">
    <property type="term" value="C:endoplasmic reticulum"/>
    <property type="evidence" value="ECO:0007669"/>
    <property type="project" value="TreeGrafter"/>
</dbReference>
<keyword evidence="2 7" id="KW-0812">Transmembrane</keyword>
<feature type="transmembrane region" description="Helical" evidence="7">
    <location>
        <begin position="136"/>
        <end position="163"/>
    </location>
</feature>
<feature type="transmembrane region" description="Helical" evidence="7">
    <location>
        <begin position="49"/>
        <end position="68"/>
    </location>
</feature>
<evidence type="ECO:0000256" key="7">
    <source>
        <dbReference type="SAM" id="Phobius"/>
    </source>
</evidence>
<proteinExistence type="predicted"/>
<evidence type="ECO:0000256" key="3">
    <source>
        <dbReference type="ARBA" id="ARBA00022989"/>
    </source>
</evidence>
<keyword evidence="4" id="KW-0560">Oxidoreductase</keyword>
<evidence type="ECO:0000256" key="5">
    <source>
        <dbReference type="ARBA" id="ARBA00023098"/>
    </source>
</evidence>
<evidence type="ECO:0000256" key="1">
    <source>
        <dbReference type="ARBA" id="ARBA00004127"/>
    </source>
</evidence>
<comment type="subcellular location">
    <subcellularLocation>
        <location evidence="1">Endomembrane system</location>
        <topology evidence="1">Multi-pass membrane protein</topology>
    </subcellularLocation>
</comment>
<dbReference type="GO" id="GO:0006643">
    <property type="term" value="P:membrane lipid metabolic process"/>
    <property type="evidence" value="ECO:0007669"/>
    <property type="project" value="TreeGrafter"/>
</dbReference>
<dbReference type="AlphaFoldDB" id="A0A382DKB7"/>
<feature type="non-terminal residue" evidence="9">
    <location>
        <position position="325"/>
    </location>
</feature>
<dbReference type="InterPro" id="IPR006694">
    <property type="entry name" value="Fatty_acid_hydroxylase"/>
</dbReference>
<evidence type="ECO:0000256" key="2">
    <source>
        <dbReference type="ARBA" id="ARBA00022692"/>
    </source>
</evidence>
<protein>
    <recommendedName>
        <fullName evidence="8">Fatty acid hydroxylase domain-containing protein</fullName>
    </recommendedName>
</protein>
<dbReference type="GO" id="GO:0008610">
    <property type="term" value="P:lipid biosynthetic process"/>
    <property type="evidence" value="ECO:0007669"/>
    <property type="project" value="InterPro"/>
</dbReference>
<dbReference type="GO" id="GO:0050479">
    <property type="term" value="F:glyceryl-ether monooxygenase activity"/>
    <property type="evidence" value="ECO:0007669"/>
    <property type="project" value="TreeGrafter"/>
</dbReference>
<evidence type="ECO:0000256" key="4">
    <source>
        <dbReference type="ARBA" id="ARBA00023002"/>
    </source>
</evidence>
<evidence type="ECO:0000313" key="9">
    <source>
        <dbReference type="EMBL" id="SVB38472.1"/>
    </source>
</evidence>
<organism evidence="9">
    <name type="scientific">marine metagenome</name>
    <dbReference type="NCBI Taxonomy" id="408172"/>
    <lineage>
        <taxon>unclassified sequences</taxon>
        <taxon>metagenomes</taxon>
        <taxon>ecological metagenomes</taxon>
    </lineage>
</organism>
<dbReference type="Pfam" id="PF04116">
    <property type="entry name" value="FA_hydroxylase"/>
    <property type="match status" value="1"/>
</dbReference>
<accession>A0A382DKB7</accession>
<reference evidence="9" key="1">
    <citation type="submission" date="2018-05" db="EMBL/GenBank/DDBJ databases">
        <authorList>
            <person name="Lanie J.A."/>
            <person name="Ng W.-L."/>
            <person name="Kazmierczak K.M."/>
            <person name="Andrzejewski T.M."/>
            <person name="Davidsen T.M."/>
            <person name="Wayne K.J."/>
            <person name="Tettelin H."/>
            <person name="Glass J.I."/>
            <person name="Rusch D."/>
            <person name="Podicherti R."/>
            <person name="Tsui H.-C.T."/>
            <person name="Winkler M.E."/>
        </authorList>
    </citation>
    <scope>NUCLEOTIDE SEQUENCE</scope>
</reference>
<keyword evidence="6 7" id="KW-0472">Membrane</keyword>
<dbReference type="PANTHER" id="PTHR21624:SF1">
    <property type="entry name" value="ALKYLGLYCEROL MONOOXYGENASE"/>
    <property type="match status" value="1"/>
</dbReference>
<evidence type="ECO:0000259" key="8">
    <source>
        <dbReference type="Pfam" id="PF04116"/>
    </source>
</evidence>
<feature type="transmembrane region" description="Helical" evidence="7">
    <location>
        <begin position="307"/>
        <end position="324"/>
    </location>
</feature>
<keyword evidence="3 7" id="KW-1133">Transmembrane helix</keyword>
<keyword evidence="5" id="KW-0443">Lipid metabolism</keyword>
<gene>
    <name evidence="9" type="ORF">METZ01_LOCUS191326</name>
</gene>
<dbReference type="PANTHER" id="PTHR21624">
    <property type="entry name" value="STEROL DESATURASE-RELATED PROTEIN"/>
    <property type="match status" value="1"/>
</dbReference>
<feature type="transmembrane region" description="Helical" evidence="7">
    <location>
        <begin position="7"/>
        <end position="29"/>
    </location>
</feature>
<feature type="transmembrane region" description="Helical" evidence="7">
    <location>
        <begin position="80"/>
        <end position="100"/>
    </location>
</feature>
<feature type="domain" description="Fatty acid hydroxylase" evidence="8">
    <location>
        <begin position="84"/>
        <end position="217"/>
    </location>
</feature>